<accession>A0ABP7ZM56</accession>
<reference evidence="1" key="1">
    <citation type="journal article" date="2014" name="Int. J. Syst. Evol. Microbiol.">
        <title>Complete genome of a new Firmicutes species belonging to the dominant human colonic microbiota ('Ruminococcus bicirculans') reveals two chromosomes and a selective capacity to utilize plant glucans.</title>
        <authorList>
            <consortium name="NISC Comparative Sequencing Program"/>
            <person name="Wegmann U."/>
            <person name="Louis P."/>
            <person name="Goesmann A."/>
            <person name="Henrissat B."/>
            <person name="Duncan S.H."/>
            <person name="Flint H.J."/>
        </authorList>
    </citation>
    <scope>NUCLEOTIDE SEQUENCE</scope>
    <source>
        <strain evidence="1">JCM 17590</strain>
    </source>
</reference>
<reference evidence="1" key="2">
    <citation type="submission" date="2023-12" db="EMBL/GenBank/DDBJ databases">
        <authorList>
            <person name="Sun Q."/>
            <person name="Inoue M."/>
        </authorList>
    </citation>
    <scope>NUCLEOTIDE SEQUENCE</scope>
    <source>
        <strain evidence="1">JCM 17590</strain>
    </source>
</reference>
<comment type="caution">
    <text evidence="1">The sequence shown here is derived from an EMBL/GenBank/DDBJ whole genome shotgun (WGS) entry which is preliminary data.</text>
</comment>
<gene>
    <name evidence="1" type="ORF">GCM10022286_25190</name>
</gene>
<evidence type="ECO:0000313" key="1">
    <source>
        <dbReference type="EMBL" id="GAA4163971.1"/>
    </source>
</evidence>
<protein>
    <submittedName>
        <fullName evidence="1">Uncharacterized protein</fullName>
    </submittedName>
</protein>
<dbReference type="EMBL" id="BAABBV010000001">
    <property type="protein sequence ID" value="GAA4163971.1"/>
    <property type="molecule type" value="Genomic_DNA"/>
</dbReference>
<proteinExistence type="predicted"/>
<keyword evidence="2" id="KW-1185">Reference proteome</keyword>
<name>A0ABP7ZM56_9MICO</name>
<sequence length="124" mass="12269">MTVALAAALALTGCSKGASDNRATDTISVPTTTATSAAQVHSLNDAVAYALSISPKTSLDEIDAAGRALKKYADASSKLSADEKSAADGFVAQSQQALAAKDQVAAGADLQAAAQGVAQALSED</sequence>
<organism evidence="1 2">
    <name type="scientific">Gryllotalpicola daejeonensis</name>
    <dbReference type="NCBI Taxonomy" id="993087"/>
    <lineage>
        <taxon>Bacteria</taxon>
        <taxon>Bacillati</taxon>
        <taxon>Actinomycetota</taxon>
        <taxon>Actinomycetes</taxon>
        <taxon>Micrococcales</taxon>
        <taxon>Microbacteriaceae</taxon>
        <taxon>Gryllotalpicola</taxon>
    </lineage>
</organism>
<dbReference type="Proteomes" id="UP001415169">
    <property type="component" value="Unassembled WGS sequence"/>
</dbReference>
<evidence type="ECO:0000313" key="2">
    <source>
        <dbReference type="Proteomes" id="UP001415169"/>
    </source>
</evidence>